<name>A0A819Q171_9BILA</name>
<feature type="non-terminal residue" evidence="1">
    <location>
        <position position="1"/>
    </location>
</feature>
<dbReference type="AlphaFoldDB" id="A0A819Q171"/>
<proteinExistence type="predicted"/>
<dbReference type="Proteomes" id="UP000663874">
    <property type="component" value="Unassembled WGS sequence"/>
</dbReference>
<reference evidence="1" key="1">
    <citation type="submission" date="2021-02" db="EMBL/GenBank/DDBJ databases">
        <authorList>
            <person name="Nowell W R."/>
        </authorList>
    </citation>
    <scope>NUCLEOTIDE SEQUENCE</scope>
</reference>
<organism evidence="1 2">
    <name type="scientific">Rotaria sordida</name>
    <dbReference type="NCBI Taxonomy" id="392033"/>
    <lineage>
        <taxon>Eukaryota</taxon>
        <taxon>Metazoa</taxon>
        <taxon>Spiralia</taxon>
        <taxon>Gnathifera</taxon>
        <taxon>Rotifera</taxon>
        <taxon>Eurotatoria</taxon>
        <taxon>Bdelloidea</taxon>
        <taxon>Philodinida</taxon>
        <taxon>Philodinidae</taxon>
        <taxon>Rotaria</taxon>
    </lineage>
</organism>
<evidence type="ECO:0000313" key="1">
    <source>
        <dbReference type="EMBL" id="CAF4017541.1"/>
    </source>
</evidence>
<accession>A0A819Q171</accession>
<protein>
    <submittedName>
        <fullName evidence="1">Uncharacterized protein</fullName>
    </submittedName>
</protein>
<evidence type="ECO:0000313" key="2">
    <source>
        <dbReference type="Proteomes" id="UP000663874"/>
    </source>
</evidence>
<dbReference type="EMBL" id="CAJOBE010006795">
    <property type="protein sequence ID" value="CAF4017541.1"/>
    <property type="molecule type" value="Genomic_DNA"/>
</dbReference>
<sequence>MIPLRKQAQDGSLKEFVEQIVLTSLGYNNET</sequence>
<gene>
    <name evidence="1" type="ORF">FNK824_LOCUS26870</name>
</gene>
<comment type="caution">
    <text evidence="1">The sequence shown here is derived from an EMBL/GenBank/DDBJ whole genome shotgun (WGS) entry which is preliminary data.</text>
</comment>